<feature type="transmembrane region" description="Helical" evidence="1">
    <location>
        <begin position="179"/>
        <end position="197"/>
    </location>
</feature>
<accession>A0A2H1IKQ0</accession>
<reference evidence="3 5" key="2">
    <citation type="submission" date="2017-03" db="EMBL/GenBank/DDBJ databases">
        <authorList>
            <person name="Afonso C.L."/>
            <person name="Miller P.J."/>
            <person name="Scott M.A."/>
            <person name="Spackman E."/>
            <person name="Goraichik I."/>
            <person name="Dimitrov K.M."/>
            <person name="Suarez D.L."/>
            <person name="Swayne D.E."/>
        </authorList>
    </citation>
    <scope>NUCLEOTIDE SEQUENCE [LARGE SCALE GENOMIC DNA]</scope>
    <source>
        <strain evidence="3">8</strain>
        <strain evidence="5">8(6)</strain>
    </source>
</reference>
<sequence>MNAITSTVKLHLNQRFNTFITPLLIAGTVALISVGISLVFWRAGSLPGTPGWIQGSQANPGIVYALVGFLVYFGVASVATTFPFALTLGTTRRAFVTGTLAWYALTAAYIAVIFAVLNALEQVTDHWFVGFYIFDVHVLGAGDTTRLLLTVFLGVLTALTIGGVFGASWVRFGARGPQFIAVGLLLVVGIALLVVIADLAELIAAFELWWLVVAAGAVIVASAVGSWLLLRPAIVR</sequence>
<feature type="transmembrane region" description="Helical" evidence="1">
    <location>
        <begin position="19"/>
        <end position="41"/>
    </location>
</feature>
<evidence type="ECO:0000313" key="4">
    <source>
        <dbReference type="Proteomes" id="UP000217720"/>
    </source>
</evidence>
<protein>
    <submittedName>
        <fullName evidence="3">Uncharacterized protein</fullName>
    </submittedName>
</protein>
<evidence type="ECO:0000256" key="1">
    <source>
        <dbReference type="SAM" id="Phobius"/>
    </source>
</evidence>
<accession>A0A2A3ZJC2</accession>
<proteinExistence type="predicted"/>
<dbReference type="EMBL" id="FXZI01000002">
    <property type="protein sequence ID" value="SMX75731.1"/>
    <property type="molecule type" value="Genomic_DNA"/>
</dbReference>
<dbReference type="Proteomes" id="UP000217720">
    <property type="component" value="Unassembled WGS sequence"/>
</dbReference>
<feature type="transmembrane region" description="Helical" evidence="1">
    <location>
        <begin position="147"/>
        <end position="167"/>
    </location>
</feature>
<organism evidence="3 5">
    <name type="scientific">Brevibacterium aurantiacum</name>
    <dbReference type="NCBI Taxonomy" id="273384"/>
    <lineage>
        <taxon>Bacteria</taxon>
        <taxon>Bacillati</taxon>
        <taxon>Actinomycetota</taxon>
        <taxon>Actinomycetes</taxon>
        <taxon>Micrococcales</taxon>
        <taxon>Brevibacteriaceae</taxon>
        <taxon>Brevibacterium</taxon>
    </lineage>
</organism>
<evidence type="ECO:0000313" key="5">
    <source>
        <dbReference type="Proteomes" id="UP000234300"/>
    </source>
</evidence>
<keyword evidence="1" id="KW-0472">Membrane</keyword>
<evidence type="ECO:0000313" key="3">
    <source>
        <dbReference type="EMBL" id="SMX75731.1"/>
    </source>
</evidence>
<feature type="transmembrane region" description="Helical" evidence="1">
    <location>
        <begin position="100"/>
        <end position="120"/>
    </location>
</feature>
<feature type="transmembrane region" description="Helical" evidence="1">
    <location>
        <begin position="209"/>
        <end position="230"/>
    </location>
</feature>
<dbReference type="EMBL" id="NRGO01000004">
    <property type="protein sequence ID" value="PCC51709.1"/>
    <property type="molecule type" value="Genomic_DNA"/>
</dbReference>
<keyword evidence="1" id="KW-1133">Transmembrane helix</keyword>
<reference evidence="2 4" key="1">
    <citation type="journal article" date="2017" name="Elife">
        <title>Extensive horizontal gene transfer in cheese-associated bacteria.</title>
        <authorList>
            <person name="Bonham K.S."/>
            <person name="Wolfe B.E."/>
            <person name="Dutton R.J."/>
        </authorList>
    </citation>
    <scope>NUCLEOTIDE SEQUENCE [LARGE SCALE GENOMIC DNA]</scope>
    <source>
        <strain evidence="2 4">900_6</strain>
    </source>
</reference>
<dbReference type="Proteomes" id="UP000234300">
    <property type="component" value="Unassembled WGS sequence"/>
</dbReference>
<feature type="transmembrane region" description="Helical" evidence="1">
    <location>
        <begin position="61"/>
        <end position="88"/>
    </location>
</feature>
<evidence type="ECO:0000313" key="2">
    <source>
        <dbReference type="EMBL" id="PCC51709.1"/>
    </source>
</evidence>
<dbReference type="RefSeq" id="WP_096159998.1">
    <property type="nucleotide sequence ID" value="NZ_FXZI01000002.1"/>
</dbReference>
<name>A0A2H1IKQ0_BREAU</name>
<gene>
    <name evidence="3" type="ORF">BAURA86_00648</name>
    <name evidence="2" type="ORF">CIK62_01875</name>
</gene>
<dbReference type="AlphaFoldDB" id="A0A2H1IKQ0"/>
<keyword evidence="1" id="KW-0812">Transmembrane</keyword>